<name>A0A8X6XJP7_9ARAC</name>
<organism evidence="1 2">
    <name type="scientific">Trichonephila inaurata madagascariensis</name>
    <dbReference type="NCBI Taxonomy" id="2747483"/>
    <lineage>
        <taxon>Eukaryota</taxon>
        <taxon>Metazoa</taxon>
        <taxon>Ecdysozoa</taxon>
        <taxon>Arthropoda</taxon>
        <taxon>Chelicerata</taxon>
        <taxon>Arachnida</taxon>
        <taxon>Araneae</taxon>
        <taxon>Araneomorphae</taxon>
        <taxon>Entelegynae</taxon>
        <taxon>Araneoidea</taxon>
        <taxon>Nephilidae</taxon>
        <taxon>Trichonephila</taxon>
        <taxon>Trichonephila inaurata</taxon>
    </lineage>
</organism>
<accession>A0A8X6XJP7</accession>
<protein>
    <submittedName>
        <fullName evidence="1">Acetoacetyl-CoA synthetase</fullName>
    </submittedName>
</protein>
<gene>
    <name evidence="1" type="primary">NCL1_53665</name>
    <name evidence="1" type="ORF">TNIN_97441</name>
</gene>
<proteinExistence type="predicted"/>
<dbReference type="PANTHER" id="PTHR42921">
    <property type="entry name" value="ACETOACETYL-COA SYNTHETASE"/>
    <property type="match status" value="1"/>
</dbReference>
<dbReference type="GO" id="GO:0030729">
    <property type="term" value="F:acetoacetate-CoA ligase activity"/>
    <property type="evidence" value="ECO:0007669"/>
    <property type="project" value="TreeGrafter"/>
</dbReference>
<evidence type="ECO:0000313" key="1">
    <source>
        <dbReference type="EMBL" id="GFY54905.1"/>
    </source>
</evidence>
<keyword evidence="2" id="KW-1185">Reference proteome</keyword>
<evidence type="ECO:0000313" key="2">
    <source>
        <dbReference type="Proteomes" id="UP000886998"/>
    </source>
</evidence>
<comment type="caution">
    <text evidence="1">The sequence shown here is derived from an EMBL/GenBank/DDBJ whole genome shotgun (WGS) entry which is preliminary data.</text>
</comment>
<reference evidence="1" key="1">
    <citation type="submission" date="2020-08" db="EMBL/GenBank/DDBJ databases">
        <title>Multicomponent nature underlies the extraordinary mechanical properties of spider dragline silk.</title>
        <authorList>
            <person name="Kono N."/>
            <person name="Nakamura H."/>
            <person name="Mori M."/>
            <person name="Yoshida Y."/>
            <person name="Ohtoshi R."/>
            <person name="Malay A.D."/>
            <person name="Moran D.A.P."/>
            <person name="Tomita M."/>
            <person name="Numata K."/>
            <person name="Arakawa K."/>
        </authorList>
    </citation>
    <scope>NUCLEOTIDE SEQUENCE</scope>
</reference>
<dbReference type="AlphaFoldDB" id="A0A8X6XJP7"/>
<dbReference type="PANTHER" id="PTHR42921:SF1">
    <property type="entry name" value="ACETOACETYL-COA SYNTHETASE"/>
    <property type="match status" value="1"/>
</dbReference>
<dbReference type="EMBL" id="BMAV01010067">
    <property type="protein sequence ID" value="GFY54905.1"/>
    <property type="molecule type" value="Genomic_DNA"/>
</dbReference>
<dbReference type="Proteomes" id="UP000886998">
    <property type="component" value="Unassembled WGS sequence"/>
</dbReference>
<dbReference type="OrthoDB" id="10253869at2759"/>
<sequence>MQYYPQEESFCRSILEDIIQDMNSRQFKKVPLIWTPLEHDGKNVKEFKKIIEQKYGIKLGGYEDLHKWSIENLCEFWTEFWDFLGIISSRRFNQVRL</sequence>